<feature type="signal peptide" evidence="1">
    <location>
        <begin position="1"/>
        <end position="20"/>
    </location>
</feature>
<evidence type="ECO:0000313" key="4">
    <source>
        <dbReference type="Proteomes" id="UP000754644"/>
    </source>
</evidence>
<feature type="chain" id="PRO_5037017555" evidence="1">
    <location>
        <begin position="21"/>
        <end position="352"/>
    </location>
</feature>
<keyword evidence="1" id="KW-0732">Signal</keyword>
<dbReference type="SUPFAM" id="SSF54106">
    <property type="entry name" value="LysM domain"/>
    <property type="match status" value="1"/>
</dbReference>
<dbReference type="CDD" id="cd00118">
    <property type="entry name" value="LysM"/>
    <property type="match status" value="1"/>
</dbReference>
<dbReference type="Pfam" id="PF01476">
    <property type="entry name" value="LysM"/>
    <property type="match status" value="1"/>
</dbReference>
<dbReference type="EMBL" id="JABMOJ010000116">
    <property type="protein sequence ID" value="NQV64370.1"/>
    <property type="molecule type" value="Genomic_DNA"/>
</dbReference>
<organism evidence="3 4">
    <name type="scientific">SAR86 cluster bacterium</name>
    <dbReference type="NCBI Taxonomy" id="2030880"/>
    <lineage>
        <taxon>Bacteria</taxon>
        <taxon>Pseudomonadati</taxon>
        <taxon>Pseudomonadota</taxon>
        <taxon>Gammaproteobacteria</taxon>
        <taxon>SAR86 cluster</taxon>
    </lineage>
</organism>
<dbReference type="Proteomes" id="UP000754644">
    <property type="component" value="Unassembled WGS sequence"/>
</dbReference>
<dbReference type="PANTHER" id="PTHR34700:SF4">
    <property type="entry name" value="PHAGE-LIKE ELEMENT PBSX PROTEIN XKDP"/>
    <property type="match status" value="1"/>
</dbReference>
<comment type="caution">
    <text evidence="3">The sequence shown here is derived from an EMBL/GenBank/DDBJ whole genome shotgun (WGS) entry which is preliminary data.</text>
</comment>
<proteinExistence type="predicted"/>
<accession>A0A972VUA0</accession>
<protein>
    <submittedName>
        <fullName evidence="3">LysM peptidoglycan-binding domain-containing protein</fullName>
    </submittedName>
</protein>
<dbReference type="InterPro" id="IPR036779">
    <property type="entry name" value="LysM_dom_sf"/>
</dbReference>
<dbReference type="PROSITE" id="PS51782">
    <property type="entry name" value="LYSM"/>
    <property type="match status" value="1"/>
</dbReference>
<gene>
    <name evidence="3" type="ORF">HQ497_03300</name>
</gene>
<dbReference type="InterPro" id="IPR052196">
    <property type="entry name" value="Bact_Kbp"/>
</dbReference>
<name>A0A972VUA0_9GAMM</name>
<dbReference type="Gene3D" id="3.10.350.10">
    <property type="entry name" value="LysM domain"/>
    <property type="match status" value="1"/>
</dbReference>
<feature type="domain" description="LysM" evidence="2">
    <location>
        <begin position="31"/>
        <end position="79"/>
    </location>
</feature>
<evidence type="ECO:0000313" key="3">
    <source>
        <dbReference type="EMBL" id="NQV64370.1"/>
    </source>
</evidence>
<dbReference type="PANTHER" id="PTHR34700">
    <property type="entry name" value="POTASSIUM BINDING PROTEIN KBP"/>
    <property type="match status" value="1"/>
</dbReference>
<dbReference type="SMART" id="SM00257">
    <property type="entry name" value="LysM"/>
    <property type="match status" value="1"/>
</dbReference>
<reference evidence="3" key="1">
    <citation type="submission" date="2020-05" db="EMBL/GenBank/DDBJ databases">
        <title>Sulfur intermediates as new biogeochemical hubs in an aquatic model microbial ecosystem.</title>
        <authorList>
            <person name="Vigneron A."/>
        </authorList>
    </citation>
    <scope>NUCLEOTIDE SEQUENCE</scope>
    <source>
        <strain evidence="3">Bin.250</strain>
    </source>
</reference>
<dbReference type="InterPro" id="IPR018392">
    <property type="entry name" value="LysM"/>
</dbReference>
<sequence length="352" mass="39073">MRKILIAVVVNLLLSQVSLAANDILKPGHPDRYLVKPGDTLWDISSMFLAEAWRWPEIWQVNPEIENPHLIYPGDEIMLRYVDGEPELRLSRGDESRTVRLTPVPNRDVKASPRIRSEPLTSSIPAIPLDAIAGLLNAGRIVEAQTLEQAPYILANKSDRLIFGPGDEFYARGEWAQDTTVYGVFRSGQIYQDPETKEILGYEAQELGVARVLRRDDDIVTMSLGAVKADVRLGDRLLPTEERRVESMFYPAAPTEAVSGSIMTIVGNATQVGKNHVVTVNRGLRSGLAVGNVLAIFKQGAMVRDKMQGDQVRMPAERVGLLMVFRVFDKMSYGLVLESKEPVSVGDLLQNP</sequence>
<evidence type="ECO:0000256" key="1">
    <source>
        <dbReference type="SAM" id="SignalP"/>
    </source>
</evidence>
<dbReference type="AlphaFoldDB" id="A0A972VUA0"/>
<evidence type="ECO:0000259" key="2">
    <source>
        <dbReference type="PROSITE" id="PS51782"/>
    </source>
</evidence>